<dbReference type="EC" id="4.1.1.20" evidence="5"/>
<feature type="domain" description="Orn/DAP/Arg decarboxylase 2 N-terminal" evidence="4">
    <location>
        <begin position="79"/>
        <end position="283"/>
    </location>
</feature>
<dbReference type="PANTHER" id="PTHR43727">
    <property type="entry name" value="DIAMINOPIMELATE DECARBOXYLASE"/>
    <property type="match status" value="1"/>
</dbReference>
<dbReference type="InterPro" id="IPR022653">
    <property type="entry name" value="De-COase2_pyr-phos_BS"/>
</dbReference>
<dbReference type="GO" id="GO:0009089">
    <property type="term" value="P:lysine biosynthetic process via diaminopimelate"/>
    <property type="evidence" value="ECO:0007669"/>
    <property type="project" value="TreeGrafter"/>
</dbReference>
<evidence type="ECO:0000313" key="5">
    <source>
        <dbReference type="EMBL" id="QDU80047.1"/>
    </source>
</evidence>
<dbReference type="EMBL" id="CP036281">
    <property type="protein sequence ID" value="QDU80047.1"/>
    <property type="molecule type" value="Genomic_DNA"/>
</dbReference>
<feature type="region of interest" description="Disordered" evidence="3">
    <location>
        <begin position="1"/>
        <end position="25"/>
    </location>
</feature>
<dbReference type="PANTHER" id="PTHR43727:SF2">
    <property type="entry name" value="GROUP IV DECARBOXYLASE"/>
    <property type="match status" value="1"/>
</dbReference>
<dbReference type="PROSITE" id="PS00878">
    <property type="entry name" value="ODR_DC_2_1"/>
    <property type="match status" value="1"/>
</dbReference>
<dbReference type="KEGG" id="plon:Pla110_17690"/>
<dbReference type="SUPFAM" id="SSF50621">
    <property type="entry name" value="Alanine racemase C-terminal domain-like"/>
    <property type="match status" value="1"/>
</dbReference>
<dbReference type="GO" id="GO:0008836">
    <property type="term" value="F:diaminopimelate decarboxylase activity"/>
    <property type="evidence" value="ECO:0007669"/>
    <property type="project" value="UniProtKB-EC"/>
</dbReference>
<evidence type="ECO:0000256" key="1">
    <source>
        <dbReference type="ARBA" id="ARBA00001933"/>
    </source>
</evidence>
<dbReference type="RefSeq" id="WP_197440598.1">
    <property type="nucleotide sequence ID" value="NZ_CP036281.1"/>
</dbReference>
<dbReference type="InterPro" id="IPR022644">
    <property type="entry name" value="De-COase2_N"/>
</dbReference>
<name>A0A518CLE6_9PLAN</name>
<dbReference type="InterPro" id="IPR022657">
    <property type="entry name" value="De-COase2_CS"/>
</dbReference>
<organism evidence="5 6">
    <name type="scientific">Polystyrenella longa</name>
    <dbReference type="NCBI Taxonomy" id="2528007"/>
    <lineage>
        <taxon>Bacteria</taxon>
        <taxon>Pseudomonadati</taxon>
        <taxon>Planctomycetota</taxon>
        <taxon>Planctomycetia</taxon>
        <taxon>Planctomycetales</taxon>
        <taxon>Planctomycetaceae</taxon>
        <taxon>Polystyrenella</taxon>
    </lineage>
</organism>
<reference evidence="5 6" key="1">
    <citation type="submission" date="2019-02" db="EMBL/GenBank/DDBJ databases">
        <title>Deep-cultivation of Planctomycetes and their phenomic and genomic characterization uncovers novel biology.</title>
        <authorList>
            <person name="Wiegand S."/>
            <person name="Jogler M."/>
            <person name="Boedeker C."/>
            <person name="Pinto D."/>
            <person name="Vollmers J."/>
            <person name="Rivas-Marin E."/>
            <person name="Kohn T."/>
            <person name="Peeters S.H."/>
            <person name="Heuer A."/>
            <person name="Rast P."/>
            <person name="Oberbeckmann S."/>
            <person name="Bunk B."/>
            <person name="Jeske O."/>
            <person name="Meyerdierks A."/>
            <person name="Storesund J.E."/>
            <person name="Kallscheuer N."/>
            <person name="Luecker S."/>
            <person name="Lage O.M."/>
            <person name="Pohl T."/>
            <person name="Merkel B.J."/>
            <person name="Hornburger P."/>
            <person name="Mueller R.-W."/>
            <person name="Bruemmer F."/>
            <person name="Labrenz M."/>
            <person name="Spormann A.M."/>
            <person name="Op den Camp H."/>
            <person name="Overmann J."/>
            <person name="Amann R."/>
            <person name="Jetten M.S.M."/>
            <person name="Mascher T."/>
            <person name="Medema M.H."/>
            <person name="Devos D.P."/>
            <person name="Kaster A.-K."/>
            <person name="Ovreas L."/>
            <person name="Rohde M."/>
            <person name="Galperin M.Y."/>
            <person name="Jogler C."/>
        </authorList>
    </citation>
    <scope>NUCLEOTIDE SEQUENCE [LARGE SCALE GENOMIC DNA]</scope>
    <source>
        <strain evidence="5 6">Pla110</strain>
    </source>
</reference>
<dbReference type="PRINTS" id="PR01179">
    <property type="entry name" value="ODADCRBXLASE"/>
</dbReference>
<dbReference type="Proteomes" id="UP000317178">
    <property type="component" value="Chromosome"/>
</dbReference>
<dbReference type="Pfam" id="PF02784">
    <property type="entry name" value="Orn_Arg_deC_N"/>
    <property type="match status" value="1"/>
</dbReference>
<evidence type="ECO:0000313" key="6">
    <source>
        <dbReference type="Proteomes" id="UP000317178"/>
    </source>
</evidence>
<gene>
    <name evidence="5" type="primary">lysA_1</name>
    <name evidence="5" type="ORF">Pla110_17690</name>
</gene>
<dbReference type="InterPro" id="IPR042152">
    <property type="entry name" value="Y4yA-like"/>
</dbReference>
<dbReference type="Gene3D" id="3.20.20.10">
    <property type="entry name" value="Alanine racemase"/>
    <property type="match status" value="1"/>
</dbReference>
<dbReference type="InterPro" id="IPR029066">
    <property type="entry name" value="PLP-binding_barrel"/>
</dbReference>
<evidence type="ECO:0000259" key="4">
    <source>
        <dbReference type="Pfam" id="PF02784"/>
    </source>
</evidence>
<sequence>MSDNPVQGGQFEETTAGSSDEAKDQQRDVLTNCQGVLPLAARLEPWMLRLCNNQKLAPLVNEYGSPLNVLNDRSFRRNIARLYQVAESQQLPFDLYFARKANKCLGFLDVVQELGCGVDTASEPELEQTLKKGVPGDKIVCTAAVKSAHLLDLCIENGVTIVIDNADELRIAAYIACQKNKEALIAVRVSEFEHQGTTLESRFGFAISVLRNHFHQLMNQEHVSECVRLTGVQFHLNGYCVEERVSALRELLPLIDHWRTEGHDIQFLDIGGGFPMSYLKSRQEWSIFWLEHSRALMGRRSVITYRNHGLGLMAVNDQIYGERNSYPYWQSPVQGEWFEQLLDSSCGLTTVAGAIKKRELELRCEPGRSLLDGCGMTIARVEYRKQRSNGDWMIGLAMNHTQCRTSNDDFLVDPLLVPSHPVQTGRGSFSNNPPMEGYLVGAYCTESELLALRKLKFSNGISVGDNIVFPNTAGYLMHFRESRSHQFPLAKNVFLNETQDTIQLDEIEQI</sequence>
<keyword evidence="5" id="KW-0456">Lyase</keyword>
<evidence type="ECO:0000256" key="3">
    <source>
        <dbReference type="SAM" id="MobiDB-lite"/>
    </source>
</evidence>
<dbReference type="AlphaFoldDB" id="A0A518CLE6"/>
<dbReference type="CDD" id="cd06842">
    <property type="entry name" value="PLPDE_III_Y4yA_like"/>
    <property type="match status" value="1"/>
</dbReference>
<dbReference type="SUPFAM" id="SSF51419">
    <property type="entry name" value="PLP-binding barrel"/>
    <property type="match status" value="1"/>
</dbReference>
<feature type="compositionally biased region" description="Polar residues" evidence="3">
    <location>
        <begin position="1"/>
        <end position="18"/>
    </location>
</feature>
<dbReference type="Gene3D" id="2.40.37.10">
    <property type="entry name" value="Lyase, Ornithine Decarboxylase, Chain A, domain 1"/>
    <property type="match status" value="1"/>
</dbReference>
<dbReference type="InterPro" id="IPR000183">
    <property type="entry name" value="Orn/DAP/Arg_de-COase"/>
</dbReference>
<dbReference type="InterPro" id="IPR009006">
    <property type="entry name" value="Ala_racemase/Decarboxylase_C"/>
</dbReference>
<proteinExistence type="predicted"/>
<comment type="cofactor">
    <cofactor evidence="1">
        <name>pyridoxal 5'-phosphate</name>
        <dbReference type="ChEBI" id="CHEBI:597326"/>
    </cofactor>
</comment>
<protein>
    <submittedName>
        <fullName evidence="5">Diaminopimelate decarboxylase</fullName>
        <ecNumber evidence="5">4.1.1.20</ecNumber>
    </submittedName>
</protein>
<accession>A0A518CLE6</accession>
<dbReference type="PROSITE" id="PS00879">
    <property type="entry name" value="ODR_DC_2_2"/>
    <property type="match status" value="1"/>
</dbReference>
<keyword evidence="2" id="KW-0663">Pyridoxal phosphate</keyword>
<keyword evidence="6" id="KW-1185">Reference proteome</keyword>
<evidence type="ECO:0000256" key="2">
    <source>
        <dbReference type="ARBA" id="ARBA00022898"/>
    </source>
</evidence>